<keyword evidence="2" id="KW-1185">Reference proteome</keyword>
<feature type="region of interest" description="Disordered" evidence="1">
    <location>
        <begin position="146"/>
        <end position="173"/>
    </location>
</feature>
<dbReference type="WBParaSite" id="ALUE_0000840001-mRNA-1">
    <property type="protein sequence ID" value="ALUE_0000840001-mRNA-1"/>
    <property type="gene ID" value="ALUE_0000840001"/>
</dbReference>
<dbReference type="AlphaFoldDB" id="A0A0M3HY62"/>
<proteinExistence type="predicted"/>
<dbReference type="Proteomes" id="UP000036681">
    <property type="component" value="Unplaced"/>
</dbReference>
<reference evidence="3" key="1">
    <citation type="submission" date="2017-02" db="UniProtKB">
        <authorList>
            <consortium name="WormBaseParasite"/>
        </authorList>
    </citation>
    <scope>IDENTIFICATION</scope>
</reference>
<accession>A0A0M3HY62</accession>
<name>A0A0M3HY62_ASCLU</name>
<evidence type="ECO:0000256" key="1">
    <source>
        <dbReference type="SAM" id="MobiDB-lite"/>
    </source>
</evidence>
<evidence type="ECO:0000313" key="2">
    <source>
        <dbReference type="Proteomes" id="UP000036681"/>
    </source>
</evidence>
<protein>
    <submittedName>
        <fullName evidence="3">Uncharacterized protein</fullName>
    </submittedName>
</protein>
<evidence type="ECO:0000313" key="3">
    <source>
        <dbReference type="WBParaSite" id="ALUE_0000840001-mRNA-1"/>
    </source>
</evidence>
<sequence>MMTNLGSATVAFPAVPPSTIVRRRCALMGIAARQAAARSELSYMVAEALFVVPYGLFDMLKRAFMRGLCVLCVVMALHFADASLSPYAHKYFDDSSQVYRRIHRRRSAQHAVKRLSLQEYFIDTVRAVSGVGLRLMDSTLACTEKTHISERPSGGSSLGDRDEPIDNELGVST</sequence>
<organism evidence="2 3">
    <name type="scientific">Ascaris lumbricoides</name>
    <name type="common">Giant roundworm</name>
    <dbReference type="NCBI Taxonomy" id="6252"/>
    <lineage>
        <taxon>Eukaryota</taxon>
        <taxon>Metazoa</taxon>
        <taxon>Ecdysozoa</taxon>
        <taxon>Nematoda</taxon>
        <taxon>Chromadorea</taxon>
        <taxon>Rhabditida</taxon>
        <taxon>Spirurina</taxon>
        <taxon>Ascaridomorpha</taxon>
        <taxon>Ascaridoidea</taxon>
        <taxon>Ascarididae</taxon>
        <taxon>Ascaris</taxon>
    </lineage>
</organism>